<evidence type="ECO:0000256" key="1">
    <source>
        <dbReference type="SAM" id="MobiDB-lite"/>
    </source>
</evidence>
<dbReference type="AlphaFoldDB" id="A0A0C3B4I1"/>
<gene>
    <name evidence="3" type="ORF">M408DRAFT_64138</name>
</gene>
<dbReference type="EMBL" id="KN824281">
    <property type="protein sequence ID" value="KIM31750.1"/>
    <property type="molecule type" value="Genomic_DNA"/>
</dbReference>
<reference evidence="4" key="2">
    <citation type="submission" date="2015-01" db="EMBL/GenBank/DDBJ databases">
        <title>Evolutionary Origins and Diversification of the Mycorrhizal Mutualists.</title>
        <authorList>
            <consortium name="DOE Joint Genome Institute"/>
            <consortium name="Mycorrhizal Genomics Consortium"/>
            <person name="Kohler A."/>
            <person name="Kuo A."/>
            <person name="Nagy L.G."/>
            <person name="Floudas D."/>
            <person name="Copeland A."/>
            <person name="Barry K.W."/>
            <person name="Cichocki N."/>
            <person name="Veneault-Fourrey C."/>
            <person name="LaButti K."/>
            <person name="Lindquist E.A."/>
            <person name="Lipzen A."/>
            <person name="Lundell T."/>
            <person name="Morin E."/>
            <person name="Murat C."/>
            <person name="Riley R."/>
            <person name="Ohm R."/>
            <person name="Sun H."/>
            <person name="Tunlid A."/>
            <person name="Henrissat B."/>
            <person name="Grigoriev I.V."/>
            <person name="Hibbett D.S."/>
            <person name="Martin F."/>
        </authorList>
    </citation>
    <scope>NUCLEOTIDE SEQUENCE [LARGE SCALE GENOMIC DNA]</scope>
    <source>
        <strain evidence="4">MAFF 305830</strain>
    </source>
</reference>
<dbReference type="OrthoDB" id="25408at2759"/>
<dbReference type="PROSITE" id="PS50177">
    <property type="entry name" value="NTF2_DOMAIN"/>
    <property type="match status" value="1"/>
</dbReference>
<feature type="compositionally biased region" description="Polar residues" evidence="1">
    <location>
        <begin position="17"/>
        <end position="35"/>
    </location>
</feature>
<dbReference type="PANTHER" id="PTHR12612">
    <property type="entry name" value="NUCLEAR TRANSPORT FACTOR 2"/>
    <property type="match status" value="1"/>
</dbReference>
<feature type="region of interest" description="Disordered" evidence="1">
    <location>
        <begin position="1"/>
        <end position="48"/>
    </location>
</feature>
<dbReference type="InterPro" id="IPR018222">
    <property type="entry name" value="Nuclear_transport_factor_2_euk"/>
</dbReference>
<organism evidence="3 4">
    <name type="scientific">Serendipita vermifera MAFF 305830</name>
    <dbReference type="NCBI Taxonomy" id="933852"/>
    <lineage>
        <taxon>Eukaryota</taxon>
        <taxon>Fungi</taxon>
        <taxon>Dikarya</taxon>
        <taxon>Basidiomycota</taxon>
        <taxon>Agaricomycotina</taxon>
        <taxon>Agaricomycetes</taxon>
        <taxon>Sebacinales</taxon>
        <taxon>Serendipitaceae</taxon>
        <taxon>Serendipita</taxon>
    </lineage>
</organism>
<dbReference type="GO" id="GO:0006913">
    <property type="term" value="P:nucleocytoplasmic transport"/>
    <property type="evidence" value="ECO:0007669"/>
    <property type="project" value="InterPro"/>
</dbReference>
<feature type="domain" description="NTF2" evidence="2">
    <location>
        <begin position="58"/>
        <end position="203"/>
    </location>
</feature>
<proteinExistence type="predicted"/>
<sequence>MTSTNKASGGPAGGSGQKSTTINTHTSGNKITQPIASRVQVPRPNKIARPDVDEVNRAAEGFLQMYYDFMDAPLRNANIINMYRETSTMLWNGQTLTGAEKIKEFLGTVPESKHEIQSWDCHPIPGKRYTPAPILITVSGTVTHGAMPAKIPPNKKPGLQPRVFSQTFVIAPEVAAGVPPTTASSGVATEGVMYYIRADTLRFVG</sequence>
<dbReference type="Proteomes" id="UP000054097">
    <property type="component" value="Unassembled WGS sequence"/>
</dbReference>
<name>A0A0C3B4I1_SERVB</name>
<evidence type="ECO:0000259" key="2">
    <source>
        <dbReference type="PROSITE" id="PS50177"/>
    </source>
</evidence>
<protein>
    <recommendedName>
        <fullName evidence="2">NTF2 domain-containing protein</fullName>
    </recommendedName>
</protein>
<dbReference type="Gene3D" id="3.10.450.50">
    <property type="match status" value="1"/>
</dbReference>
<dbReference type="InterPro" id="IPR045875">
    <property type="entry name" value="NTF2"/>
</dbReference>
<reference evidence="3 4" key="1">
    <citation type="submission" date="2014-04" db="EMBL/GenBank/DDBJ databases">
        <authorList>
            <consortium name="DOE Joint Genome Institute"/>
            <person name="Kuo A."/>
            <person name="Zuccaro A."/>
            <person name="Kohler A."/>
            <person name="Nagy L.G."/>
            <person name="Floudas D."/>
            <person name="Copeland A."/>
            <person name="Barry K.W."/>
            <person name="Cichocki N."/>
            <person name="Veneault-Fourrey C."/>
            <person name="LaButti K."/>
            <person name="Lindquist E.A."/>
            <person name="Lipzen A."/>
            <person name="Lundell T."/>
            <person name="Morin E."/>
            <person name="Murat C."/>
            <person name="Sun H."/>
            <person name="Tunlid A."/>
            <person name="Henrissat B."/>
            <person name="Grigoriev I.V."/>
            <person name="Hibbett D.S."/>
            <person name="Martin F."/>
            <person name="Nordberg H.P."/>
            <person name="Cantor M.N."/>
            <person name="Hua S.X."/>
        </authorList>
    </citation>
    <scope>NUCLEOTIDE SEQUENCE [LARGE SCALE GENOMIC DNA]</scope>
    <source>
        <strain evidence="3 4">MAFF 305830</strain>
    </source>
</reference>
<dbReference type="InterPro" id="IPR032710">
    <property type="entry name" value="NTF2-like_dom_sf"/>
</dbReference>
<dbReference type="CDD" id="cd00780">
    <property type="entry name" value="NTF2"/>
    <property type="match status" value="1"/>
</dbReference>
<dbReference type="STRING" id="933852.A0A0C3B4I1"/>
<dbReference type="InterPro" id="IPR002075">
    <property type="entry name" value="NTF2_dom"/>
</dbReference>
<accession>A0A0C3B4I1</accession>
<dbReference type="HOGENOM" id="CLU_079976_0_0_1"/>
<keyword evidence="4" id="KW-1185">Reference proteome</keyword>
<dbReference type="SUPFAM" id="SSF54427">
    <property type="entry name" value="NTF2-like"/>
    <property type="match status" value="1"/>
</dbReference>
<evidence type="ECO:0000313" key="4">
    <source>
        <dbReference type="Proteomes" id="UP000054097"/>
    </source>
</evidence>
<dbReference type="Pfam" id="PF02136">
    <property type="entry name" value="NTF2"/>
    <property type="match status" value="1"/>
</dbReference>
<evidence type="ECO:0000313" key="3">
    <source>
        <dbReference type="EMBL" id="KIM31750.1"/>
    </source>
</evidence>